<evidence type="ECO:0000256" key="1">
    <source>
        <dbReference type="ARBA" id="ARBA00006475"/>
    </source>
</evidence>
<accession>A0A0D2FZC4</accession>
<evidence type="ECO:0000313" key="3">
    <source>
        <dbReference type="EMBL" id="KIW73873.1"/>
    </source>
</evidence>
<organism evidence="3 4">
    <name type="scientific">Phialophora macrospora</name>
    <dbReference type="NCBI Taxonomy" id="1851006"/>
    <lineage>
        <taxon>Eukaryota</taxon>
        <taxon>Fungi</taxon>
        <taxon>Dikarya</taxon>
        <taxon>Ascomycota</taxon>
        <taxon>Pezizomycotina</taxon>
        <taxon>Eurotiomycetes</taxon>
        <taxon>Chaetothyriomycetidae</taxon>
        <taxon>Chaetothyriales</taxon>
        <taxon>Herpotrichiellaceae</taxon>
        <taxon>Phialophora</taxon>
    </lineage>
</organism>
<dbReference type="PANTHER" id="PTHR12289:SF41">
    <property type="entry name" value="FAILED AXON CONNECTIONS-RELATED"/>
    <property type="match status" value="1"/>
</dbReference>
<dbReference type="SFLD" id="SFLDS00019">
    <property type="entry name" value="Glutathione_Transferase_(cytos"/>
    <property type="match status" value="1"/>
</dbReference>
<keyword evidence="4" id="KW-1185">Reference proteome</keyword>
<dbReference type="InterPro" id="IPR040079">
    <property type="entry name" value="Glutathione_S-Trfase"/>
</dbReference>
<dbReference type="SFLD" id="SFLDG01200">
    <property type="entry name" value="SUF1.1"/>
    <property type="match status" value="1"/>
</dbReference>
<evidence type="ECO:0000313" key="4">
    <source>
        <dbReference type="Proteomes" id="UP000054266"/>
    </source>
</evidence>
<dbReference type="AlphaFoldDB" id="A0A0D2FZC4"/>
<dbReference type="PANTHER" id="PTHR12289">
    <property type="entry name" value="METAXIN RELATED"/>
    <property type="match status" value="1"/>
</dbReference>
<dbReference type="GO" id="GO:0005737">
    <property type="term" value="C:cytoplasm"/>
    <property type="evidence" value="ECO:0007669"/>
    <property type="project" value="TreeGrafter"/>
</dbReference>
<dbReference type="InterPro" id="IPR026928">
    <property type="entry name" value="FAX/IsoI-like"/>
</dbReference>
<reference evidence="3 4" key="1">
    <citation type="submission" date="2015-01" db="EMBL/GenBank/DDBJ databases">
        <title>The Genome Sequence of Capronia semiimmersa CBS27337.</title>
        <authorList>
            <consortium name="The Broad Institute Genomics Platform"/>
            <person name="Cuomo C."/>
            <person name="de Hoog S."/>
            <person name="Gorbushina A."/>
            <person name="Stielow B."/>
            <person name="Teixiera M."/>
            <person name="Abouelleil A."/>
            <person name="Chapman S.B."/>
            <person name="Priest M."/>
            <person name="Young S.K."/>
            <person name="Wortman J."/>
            <person name="Nusbaum C."/>
            <person name="Birren B."/>
        </authorList>
    </citation>
    <scope>NUCLEOTIDE SEQUENCE [LARGE SCALE GENOMIC DNA]</scope>
    <source>
        <strain evidence="3 4">CBS 27337</strain>
    </source>
</reference>
<dbReference type="HOGENOM" id="CLU_044137_1_2_1"/>
<proteinExistence type="inferred from homology"/>
<feature type="domain" description="Thioredoxin-like fold" evidence="2">
    <location>
        <begin position="24"/>
        <end position="129"/>
    </location>
</feature>
<comment type="similarity">
    <text evidence="1">Belongs to the FAX family.</text>
</comment>
<name>A0A0D2FZC4_9EURO</name>
<dbReference type="InterPro" id="IPR050931">
    <property type="entry name" value="Mito_Protein_Transport_Metaxin"/>
</dbReference>
<dbReference type="EMBL" id="KN846956">
    <property type="protein sequence ID" value="KIW73873.1"/>
    <property type="molecule type" value="Genomic_DNA"/>
</dbReference>
<evidence type="ECO:0000259" key="2">
    <source>
        <dbReference type="Pfam" id="PF17172"/>
    </source>
</evidence>
<dbReference type="InterPro" id="IPR012336">
    <property type="entry name" value="Thioredoxin-like_fold"/>
</dbReference>
<dbReference type="Pfam" id="PF17172">
    <property type="entry name" value="GST_N_4"/>
    <property type="match status" value="1"/>
</dbReference>
<sequence length="264" mass="29477">MPSQGPKLTLFRGWPDRGKYVASPFVTKLEFRLRHARLPYCVEAGSAKAAPKGKIPYVDLGALVAEDGSEEGSSRMGDSTFIIQWLLGMGKIPDLNGELTVGQKLEDLALRALLEEKLYFYHMRERWLENFYTQRDTALYAIPYPVRVVVGYLVHRTVSSTLHGQGVGRLTAEEVRGLKTEIWQSIDSVLEQRLHGAHTAEEPVWILGGVQPSECDATLFGFIVSVLASDSAPGSKKLVKTFPAVIEYARRIHNGLFPDYEVWA</sequence>
<dbReference type="SFLD" id="SFLDG01180">
    <property type="entry name" value="SUF1"/>
    <property type="match status" value="1"/>
</dbReference>
<protein>
    <recommendedName>
        <fullName evidence="2">Thioredoxin-like fold domain-containing protein</fullName>
    </recommendedName>
</protein>
<dbReference type="Proteomes" id="UP000054266">
    <property type="component" value="Unassembled WGS sequence"/>
</dbReference>
<gene>
    <name evidence="3" type="ORF">PV04_01956</name>
</gene>